<proteinExistence type="predicted"/>
<evidence type="ECO:0000313" key="1">
    <source>
        <dbReference type="EMBL" id="SVA81082.1"/>
    </source>
</evidence>
<gene>
    <name evidence="1" type="ORF">METZ01_LOCUS133936</name>
</gene>
<dbReference type="EMBL" id="UINC01019178">
    <property type="protein sequence ID" value="SVA81082.1"/>
    <property type="molecule type" value="Genomic_DNA"/>
</dbReference>
<evidence type="ECO:0008006" key="2">
    <source>
        <dbReference type="Google" id="ProtNLM"/>
    </source>
</evidence>
<accession>A0A381YWR5</accession>
<name>A0A381YWR5_9ZZZZ</name>
<dbReference type="AlphaFoldDB" id="A0A381YWR5"/>
<protein>
    <recommendedName>
        <fullName evidence="2">Metalloenzyme domain-containing protein</fullName>
    </recommendedName>
</protein>
<feature type="non-terminal residue" evidence="1">
    <location>
        <position position="76"/>
    </location>
</feature>
<sequence length="76" mass="8951">MVLIIIIGCEKESSSNPKGLKTENLILITLDGVRWQEVFQGADNRIIMNNVKDEKIREETLKAYWFEDEKERRKNL</sequence>
<organism evidence="1">
    <name type="scientific">marine metagenome</name>
    <dbReference type="NCBI Taxonomy" id="408172"/>
    <lineage>
        <taxon>unclassified sequences</taxon>
        <taxon>metagenomes</taxon>
        <taxon>ecological metagenomes</taxon>
    </lineage>
</organism>
<reference evidence="1" key="1">
    <citation type="submission" date="2018-05" db="EMBL/GenBank/DDBJ databases">
        <authorList>
            <person name="Lanie J.A."/>
            <person name="Ng W.-L."/>
            <person name="Kazmierczak K.M."/>
            <person name="Andrzejewski T.M."/>
            <person name="Davidsen T.M."/>
            <person name="Wayne K.J."/>
            <person name="Tettelin H."/>
            <person name="Glass J.I."/>
            <person name="Rusch D."/>
            <person name="Podicherti R."/>
            <person name="Tsui H.-C.T."/>
            <person name="Winkler M.E."/>
        </authorList>
    </citation>
    <scope>NUCLEOTIDE SEQUENCE</scope>
</reference>